<gene>
    <name evidence="1" type="ORF">LCGC14_1854360</name>
</gene>
<proteinExistence type="predicted"/>
<evidence type="ECO:0000313" key="1">
    <source>
        <dbReference type="EMBL" id="KKL95459.1"/>
    </source>
</evidence>
<dbReference type="EMBL" id="LAZR01018671">
    <property type="protein sequence ID" value="KKL95459.1"/>
    <property type="molecule type" value="Genomic_DNA"/>
</dbReference>
<sequence length="183" mass="21070">MPYTFVYRKVNKFDDPVWLLRIEDFDTAHEIHQSVCAKLYQTVGADPHNFRNGKPVGPHSAFMNPVHLGAKWLQTADKFIIAKSHILVNKVGGIVPPGRFTILDTFESETLQWPDTDETEKITLSKWPRGRHWYLKSSTGRIFSPVKMGSLKEAKEVAGRFVSKDRIKVARPDNSIRRFLDYE</sequence>
<organism evidence="1">
    <name type="scientific">marine sediment metagenome</name>
    <dbReference type="NCBI Taxonomy" id="412755"/>
    <lineage>
        <taxon>unclassified sequences</taxon>
        <taxon>metagenomes</taxon>
        <taxon>ecological metagenomes</taxon>
    </lineage>
</organism>
<protein>
    <submittedName>
        <fullName evidence="1">Uncharacterized protein</fullName>
    </submittedName>
</protein>
<reference evidence="1" key="1">
    <citation type="journal article" date="2015" name="Nature">
        <title>Complex archaea that bridge the gap between prokaryotes and eukaryotes.</title>
        <authorList>
            <person name="Spang A."/>
            <person name="Saw J.H."/>
            <person name="Jorgensen S.L."/>
            <person name="Zaremba-Niedzwiedzka K."/>
            <person name="Martijn J."/>
            <person name="Lind A.E."/>
            <person name="van Eijk R."/>
            <person name="Schleper C."/>
            <person name="Guy L."/>
            <person name="Ettema T.J."/>
        </authorList>
    </citation>
    <scope>NUCLEOTIDE SEQUENCE</scope>
</reference>
<accession>A0A0F9G9B0</accession>
<name>A0A0F9G9B0_9ZZZZ</name>
<dbReference type="AlphaFoldDB" id="A0A0F9G9B0"/>
<comment type="caution">
    <text evidence="1">The sequence shown here is derived from an EMBL/GenBank/DDBJ whole genome shotgun (WGS) entry which is preliminary data.</text>
</comment>